<feature type="compositionally biased region" description="Basic residues" evidence="1">
    <location>
        <begin position="151"/>
        <end position="179"/>
    </location>
</feature>
<protein>
    <submittedName>
        <fullName evidence="3">Uncharacterized protein</fullName>
    </submittedName>
</protein>
<organism evidence="3 4">
    <name type="scientific">Seminavis robusta</name>
    <dbReference type="NCBI Taxonomy" id="568900"/>
    <lineage>
        <taxon>Eukaryota</taxon>
        <taxon>Sar</taxon>
        <taxon>Stramenopiles</taxon>
        <taxon>Ochrophyta</taxon>
        <taxon>Bacillariophyta</taxon>
        <taxon>Bacillariophyceae</taxon>
        <taxon>Bacillariophycidae</taxon>
        <taxon>Naviculales</taxon>
        <taxon>Naviculaceae</taxon>
        <taxon>Seminavis</taxon>
    </lineage>
</organism>
<feature type="region of interest" description="Disordered" evidence="1">
    <location>
        <begin position="147"/>
        <end position="181"/>
    </location>
</feature>
<sequence length="209" mass="23458">MRVELSNSCNLAVPQASGTEPLLDHVPSTRTTCTGNRWEDAALRWTGGGSKGEYSSLVGSKDPKKTGKSCKSWGICVPQLLMILIVFSFTGAAICGAVFDWHGKHHRHRSQAHHHRSDSSNETGFHKRGNGLDHDRTLWAWLFGGPDQSHTSHRQHSKQTRHIEPHKHHHQHHKGHLHHLHSDHDLKHVDGEAHEHDDHHTGSSSSEDE</sequence>
<dbReference type="EMBL" id="CAICTM010000427">
    <property type="protein sequence ID" value="CAB9510257.1"/>
    <property type="molecule type" value="Genomic_DNA"/>
</dbReference>
<reference evidence="3" key="1">
    <citation type="submission" date="2020-06" db="EMBL/GenBank/DDBJ databases">
        <authorList>
            <consortium name="Plant Systems Biology data submission"/>
        </authorList>
    </citation>
    <scope>NUCLEOTIDE SEQUENCE</scope>
    <source>
        <strain evidence="3">D6</strain>
    </source>
</reference>
<keyword evidence="2" id="KW-0812">Transmembrane</keyword>
<gene>
    <name evidence="3" type="ORF">SEMRO_428_G140850.1</name>
</gene>
<keyword evidence="4" id="KW-1185">Reference proteome</keyword>
<keyword evidence="2" id="KW-0472">Membrane</keyword>
<dbReference type="AlphaFoldDB" id="A0A9N8DWG7"/>
<evidence type="ECO:0000313" key="3">
    <source>
        <dbReference type="EMBL" id="CAB9510257.1"/>
    </source>
</evidence>
<keyword evidence="2" id="KW-1133">Transmembrane helix</keyword>
<dbReference type="Proteomes" id="UP001153069">
    <property type="component" value="Unassembled WGS sequence"/>
</dbReference>
<evidence type="ECO:0000256" key="2">
    <source>
        <dbReference type="SAM" id="Phobius"/>
    </source>
</evidence>
<evidence type="ECO:0000313" key="4">
    <source>
        <dbReference type="Proteomes" id="UP001153069"/>
    </source>
</evidence>
<comment type="caution">
    <text evidence="3">The sequence shown here is derived from an EMBL/GenBank/DDBJ whole genome shotgun (WGS) entry which is preliminary data.</text>
</comment>
<evidence type="ECO:0000256" key="1">
    <source>
        <dbReference type="SAM" id="MobiDB-lite"/>
    </source>
</evidence>
<feature type="transmembrane region" description="Helical" evidence="2">
    <location>
        <begin position="80"/>
        <end position="99"/>
    </location>
</feature>
<proteinExistence type="predicted"/>
<accession>A0A9N8DWG7</accession>
<feature type="region of interest" description="Disordered" evidence="1">
    <location>
        <begin position="109"/>
        <end position="129"/>
    </location>
</feature>
<name>A0A9N8DWG7_9STRA</name>